<gene>
    <name evidence="1" type="ORF">CFT61_01765</name>
</gene>
<protein>
    <submittedName>
        <fullName evidence="1">Uncharacterized protein</fullName>
    </submittedName>
</protein>
<evidence type="ECO:0000313" key="2">
    <source>
        <dbReference type="Proteomes" id="UP000215155"/>
    </source>
</evidence>
<dbReference type="AlphaFoldDB" id="A0AA91TMS8"/>
<organism evidence="1 2">
    <name type="scientific">Segatella copri</name>
    <dbReference type="NCBI Taxonomy" id="165179"/>
    <lineage>
        <taxon>Bacteria</taxon>
        <taxon>Pseudomonadati</taxon>
        <taxon>Bacteroidota</taxon>
        <taxon>Bacteroidia</taxon>
        <taxon>Bacteroidales</taxon>
        <taxon>Prevotellaceae</taxon>
        <taxon>Segatella</taxon>
    </lineage>
</organism>
<comment type="caution">
    <text evidence="1">The sequence shown here is derived from an EMBL/GenBank/DDBJ whole genome shotgun (WGS) entry which is preliminary data.</text>
</comment>
<sequence length="161" mass="18120">MRRFVSFIVELLVCSACMALEPQEISVGTFSMRFETQTEQIHWIFGAGNFVVNKDAADCDPMQVEHSISVKEGKLTIDAGTEDELSFKINSCSYEEGKVFADRGAVEVYRLVCQELDENIPSQWTSLITIQKVKDGVRAKAIITIPRYDEYGAIFSITILH</sequence>
<dbReference type="EMBL" id="NMPZ01000001">
    <property type="protein sequence ID" value="OXL45471.1"/>
    <property type="molecule type" value="Genomic_DNA"/>
</dbReference>
<proteinExistence type="predicted"/>
<reference evidence="1 2" key="1">
    <citation type="submission" date="2017-07" db="EMBL/GenBank/DDBJ databases">
        <title>Draft genome sequence of Prevotella copri isolated from the gut of healthy adult Indian.</title>
        <authorList>
            <person name="Das B."/>
            <person name="Bag S."/>
            <person name="Ghosh T.S."/>
        </authorList>
    </citation>
    <scope>NUCLEOTIDE SEQUENCE [LARGE SCALE GENOMIC DNA]</scope>
    <source>
        <strain evidence="1 2">Indica</strain>
    </source>
</reference>
<dbReference type="RefSeq" id="WP_142990529.1">
    <property type="nucleotide sequence ID" value="NZ_NMPZ01000001.1"/>
</dbReference>
<dbReference type="Proteomes" id="UP000215155">
    <property type="component" value="Unassembled WGS sequence"/>
</dbReference>
<evidence type="ECO:0000313" key="1">
    <source>
        <dbReference type="EMBL" id="OXL45471.1"/>
    </source>
</evidence>
<accession>A0AA91TMS8</accession>
<name>A0AA91TMS8_9BACT</name>